<dbReference type="GeneID" id="110797396"/>
<dbReference type="PROSITE" id="PS50966">
    <property type="entry name" value="ZF_SWIM"/>
    <property type="match status" value="1"/>
</dbReference>
<organism evidence="9 10">
    <name type="scientific">Spinacia oleracea</name>
    <name type="common">Spinach</name>
    <dbReference type="NCBI Taxonomy" id="3562"/>
    <lineage>
        <taxon>Eukaryota</taxon>
        <taxon>Viridiplantae</taxon>
        <taxon>Streptophyta</taxon>
        <taxon>Embryophyta</taxon>
        <taxon>Tracheophyta</taxon>
        <taxon>Spermatophyta</taxon>
        <taxon>Magnoliopsida</taxon>
        <taxon>eudicotyledons</taxon>
        <taxon>Gunneridae</taxon>
        <taxon>Pentapetalae</taxon>
        <taxon>Caryophyllales</taxon>
        <taxon>Chenopodiaceae</taxon>
        <taxon>Chenopodioideae</taxon>
        <taxon>Anserineae</taxon>
        <taxon>Spinacia</taxon>
    </lineage>
</organism>
<keyword evidence="3 5" id="KW-0863">Zinc-finger</keyword>
<dbReference type="RefSeq" id="XP_021858203.2">
    <property type="nucleotide sequence ID" value="XM_022002511.2"/>
</dbReference>
<dbReference type="PANTHER" id="PTHR31669:SF283">
    <property type="entry name" value="PROTEIN FAR1-RELATED SEQUENCE"/>
    <property type="match status" value="1"/>
</dbReference>
<gene>
    <name evidence="10" type="primary">LOC110797396</name>
</gene>
<dbReference type="Pfam" id="PF04434">
    <property type="entry name" value="SWIM"/>
    <property type="match status" value="1"/>
</dbReference>
<keyword evidence="2 6" id="KW-0479">Metal-binding</keyword>
<dbReference type="InterPro" id="IPR007527">
    <property type="entry name" value="Znf_SWIM"/>
</dbReference>
<evidence type="ECO:0000256" key="4">
    <source>
        <dbReference type="ARBA" id="ARBA00022833"/>
    </source>
</evidence>
<dbReference type="Pfam" id="PF10551">
    <property type="entry name" value="MULE"/>
    <property type="match status" value="1"/>
</dbReference>
<dbReference type="GO" id="GO:0006355">
    <property type="term" value="P:regulation of DNA-templated transcription"/>
    <property type="evidence" value="ECO:0007669"/>
    <property type="project" value="UniProtKB-UniRule"/>
</dbReference>
<accession>A0A9R0K582</accession>
<sequence>MGGRCPAAILTDQAPAMRRPLEEVMPEARHRWCLWHIMNKIPTKLGTHSRYAELKDVVKEVVYEILCVEEFESRWSDMKMWVPAYMNNYFWAGMKTTQRIESINSFFDGFLERSTKLFEFPKKYCEAMNKRCSDEKDADANGMKYIRKLVTGFPIEKFFQKIYTDNKFRDIQRGCERLLYCVVKVEKKNSETEYEYNLEDRVWIIVKGKSEEILTKYKKFYAVKFCTDPMEVSCVCKMFETKGILCRHCIRVLYTNNIDDVPERYILRRWWNDVYRKHMHVTVASYDPTKTEVVKRFDKMMLHCEPICEEATINVQTMQFVLNELEKLQIAVTDMVNVVKQNQKYLPLESLPYQDQVDTVEGNIKNPLSRVSEDPNGTDDLAVEGPSEGVLTRDSSKVKQTLNEDPGNA</sequence>
<keyword evidence="4 6" id="KW-0862">Zinc</keyword>
<evidence type="ECO:0000259" key="8">
    <source>
        <dbReference type="PROSITE" id="PS50966"/>
    </source>
</evidence>
<feature type="domain" description="SWIM-type" evidence="8">
    <location>
        <begin position="221"/>
        <end position="257"/>
    </location>
</feature>
<dbReference type="GO" id="GO:0008270">
    <property type="term" value="F:zinc ion binding"/>
    <property type="evidence" value="ECO:0007669"/>
    <property type="project" value="UniProtKB-UniRule"/>
</dbReference>
<name>A0A9R0K582_SPIOL</name>
<evidence type="ECO:0000313" key="10">
    <source>
        <dbReference type="RefSeq" id="XP_021858203.2"/>
    </source>
</evidence>
<proteinExistence type="inferred from homology"/>
<dbReference type="InterPro" id="IPR031052">
    <property type="entry name" value="FHY3/FAR1"/>
</dbReference>
<dbReference type="KEGG" id="soe:110797396"/>
<keyword evidence="9" id="KW-1185">Reference proteome</keyword>
<dbReference type="InterPro" id="IPR006564">
    <property type="entry name" value="Znf_PMZ"/>
</dbReference>
<reference evidence="10" key="2">
    <citation type="submission" date="2025-08" db="UniProtKB">
        <authorList>
            <consortium name="RefSeq"/>
        </authorList>
    </citation>
    <scope>IDENTIFICATION</scope>
    <source>
        <tissue evidence="10">Leaf</tissue>
    </source>
</reference>
<dbReference type="PANTHER" id="PTHR31669">
    <property type="entry name" value="PROTEIN FAR1-RELATED SEQUENCE 10-RELATED"/>
    <property type="match status" value="1"/>
</dbReference>
<keyword evidence="6" id="KW-0539">Nucleus</keyword>
<evidence type="ECO:0000256" key="5">
    <source>
        <dbReference type="PROSITE-ProRule" id="PRU00325"/>
    </source>
</evidence>
<evidence type="ECO:0000256" key="7">
    <source>
        <dbReference type="SAM" id="MobiDB-lite"/>
    </source>
</evidence>
<comment type="function">
    <text evidence="6">Putative transcription activator involved in regulating light control of development.</text>
</comment>
<evidence type="ECO:0000256" key="2">
    <source>
        <dbReference type="ARBA" id="ARBA00022723"/>
    </source>
</evidence>
<dbReference type="InterPro" id="IPR018289">
    <property type="entry name" value="MULE_transposase_dom"/>
</dbReference>
<evidence type="ECO:0000256" key="1">
    <source>
        <dbReference type="ARBA" id="ARBA00005889"/>
    </source>
</evidence>
<evidence type="ECO:0000256" key="6">
    <source>
        <dbReference type="RuleBase" id="RU367018"/>
    </source>
</evidence>
<dbReference type="SMART" id="SM00575">
    <property type="entry name" value="ZnF_PMZ"/>
    <property type="match status" value="1"/>
</dbReference>
<reference evidence="9" key="1">
    <citation type="journal article" date="2021" name="Nat. Commun.">
        <title>Genomic analyses provide insights into spinach domestication and the genetic basis of agronomic traits.</title>
        <authorList>
            <person name="Cai X."/>
            <person name="Sun X."/>
            <person name="Xu C."/>
            <person name="Sun H."/>
            <person name="Wang X."/>
            <person name="Ge C."/>
            <person name="Zhang Z."/>
            <person name="Wang Q."/>
            <person name="Fei Z."/>
            <person name="Jiao C."/>
            <person name="Wang Q."/>
        </authorList>
    </citation>
    <scope>NUCLEOTIDE SEQUENCE [LARGE SCALE GENOMIC DNA]</scope>
    <source>
        <strain evidence="9">cv. Varoflay</strain>
    </source>
</reference>
<comment type="similarity">
    <text evidence="1 6">Belongs to the FHY3/FAR1 family.</text>
</comment>
<comment type="subcellular location">
    <subcellularLocation>
        <location evidence="6">Nucleus</location>
    </subcellularLocation>
</comment>
<evidence type="ECO:0000256" key="3">
    <source>
        <dbReference type="ARBA" id="ARBA00022771"/>
    </source>
</evidence>
<evidence type="ECO:0000313" key="9">
    <source>
        <dbReference type="Proteomes" id="UP000813463"/>
    </source>
</evidence>
<dbReference type="Proteomes" id="UP000813463">
    <property type="component" value="Chromosome 1"/>
</dbReference>
<feature type="region of interest" description="Disordered" evidence="7">
    <location>
        <begin position="366"/>
        <end position="409"/>
    </location>
</feature>
<protein>
    <recommendedName>
        <fullName evidence="6">Protein FAR1-RELATED SEQUENCE</fullName>
    </recommendedName>
</protein>
<dbReference type="GO" id="GO:0005634">
    <property type="term" value="C:nucleus"/>
    <property type="evidence" value="ECO:0007669"/>
    <property type="project" value="UniProtKB-SubCell"/>
</dbReference>
<dbReference type="AlphaFoldDB" id="A0A9R0K582"/>